<dbReference type="Gene3D" id="3.30.70.60">
    <property type="match status" value="1"/>
</dbReference>
<keyword evidence="4 7" id="KW-0251">Elongation factor</keyword>
<dbReference type="InterPro" id="IPR014717">
    <property type="entry name" value="Transl_elong_EF1B/ribsomal_bS6"/>
</dbReference>
<evidence type="ECO:0000256" key="3">
    <source>
        <dbReference type="ARBA" id="ARBA00017600"/>
    </source>
</evidence>
<evidence type="ECO:0000256" key="5">
    <source>
        <dbReference type="ARBA" id="ARBA00022917"/>
    </source>
</evidence>
<keyword evidence="8" id="KW-1185">Reference proteome</keyword>
<dbReference type="Pfam" id="PF00736">
    <property type="entry name" value="EF1_GNE"/>
    <property type="match status" value="1"/>
</dbReference>
<comment type="function">
    <text evidence="1">Promotes the exchange of GDP for GTP in EF-1-alpha/GDP, thus allowing the regeneration of EF-1-alpha/GTP that could then be used to form the ternary complex EF-1-alpha/GTP/AAtRNA.</text>
</comment>
<evidence type="ECO:0000256" key="2">
    <source>
        <dbReference type="ARBA" id="ARBA00007411"/>
    </source>
</evidence>
<dbReference type="EMBL" id="CP104395">
    <property type="protein sequence ID" value="WEL19989.1"/>
    <property type="molecule type" value="Genomic_DNA"/>
</dbReference>
<feature type="domain" description="Translation elongation factor EF1B beta/delta subunit guanine nucleotide exchange" evidence="6">
    <location>
        <begin position="1"/>
        <end position="74"/>
    </location>
</feature>
<evidence type="ECO:0000313" key="8">
    <source>
        <dbReference type="Proteomes" id="UP001218034"/>
    </source>
</evidence>
<sequence length="74" mass="8294">MPEDAETDLEEIKEQVREKVDVTDIGEEDVAFGLKAIKVSAITTDEKGGTDFVENQLEEVEGLQSIELEHFDKL</sequence>
<dbReference type="SUPFAM" id="SSF54984">
    <property type="entry name" value="eEF-1beta-like"/>
    <property type="match status" value="1"/>
</dbReference>
<accession>A0ABY8CK33</accession>
<dbReference type="InterPro" id="IPR004542">
    <property type="entry name" value="Transl_elong_EF1B_B_arc"/>
</dbReference>
<reference evidence="7 8" key="1">
    <citation type="submission" date="2022-09" db="EMBL/GenBank/DDBJ databases">
        <title>Xylan utilization by haloarchaea-nanohaloarchaea associations.</title>
        <authorList>
            <person name="Yakimov M."/>
        </authorList>
    </citation>
    <scope>NUCLEOTIDE SEQUENCE [LARGE SCALE GENOMIC DNA]</scope>
    <source>
        <strain evidence="7 8">SVXNc</strain>
    </source>
</reference>
<gene>
    <name evidence="7" type="primary">efb1</name>
    <name evidence="7" type="ORF">SVXNc_0997</name>
</gene>
<evidence type="ECO:0000256" key="4">
    <source>
        <dbReference type="ARBA" id="ARBA00022768"/>
    </source>
</evidence>
<name>A0ABY8CK33_9ARCH</name>
<dbReference type="InterPro" id="IPR036219">
    <property type="entry name" value="eEF-1beta-like_sf"/>
</dbReference>
<keyword evidence="5" id="KW-0648">Protein biosynthesis</keyword>
<proteinExistence type="inferred from homology"/>
<dbReference type="GO" id="GO:0003746">
    <property type="term" value="F:translation elongation factor activity"/>
    <property type="evidence" value="ECO:0007669"/>
    <property type="project" value="UniProtKB-KW"/>
</dbReference>
<dbReference type="InterPro" id="IPR014038">
    <property type="entry name" value="EF1B_bsu/dsu_GNE"/>
</dbReference>
<dbReference type="PANTHER" id="PTHR39647:SF1">
    <property type="entry name" value="ELONGATION FACTOR 1-BETA"/>
    <property type="match status" value="1"/>
</dbReference>
<dbReference type="PANTHER" id="PTHR39647">
    <property type="entry name" value="ELONGATION FACTOR 1-BETA"/>
    <property type="match status" value="1"/>
</dbReference>
<organism evidence="7 8">
    <name type="scientific">Candidatus Nanohalococcus occultus</name>
    <dbReference type="NCBI Taxonomy" id="2978047"/>
    <lineage>
        <taxon>Archaea</taxon>
        <taxon>Candidatus Nanohalarchaeota</taxon>
        <taxon>Candidatus Nanohalarchaeota incertae sedis</taxon>
        <taxon>Candidatus Nanohalococcus</taxon>
    </lineage>
</organism>
<evidence type="ECO:0000259" key="6">
    <source>
        <dbReference type="SMART" id="SM00888"/>
    </source>
</evidence>
<comment type="similarity">
    <text evidence="2">Belongs to the EF-1-beta/EF-1-delta family.</text>
</comment>
<dbReference type="SMART" id="SM00888">
    <property type="entry name" value="EF1_GNE"/>
    <property type="match status" value="1"/>
</dbReference>
<evidence type="ECO:0000313" key="7">
    <source>
        <dbReference type="EMBL" id="WEL19989.1"/>
    </source>
</evidence>
<dbReference type="Proteomes" id="UP001218034">
    <property type="component" value="Chromosome"/>
</dbReference>
<protein>
    <recommendedName>
        <fullName evidence="3">Elongation factor 1-beta</fullName>
    </recommendedName>
</protein>
<dbReference type="CDD" id="cd00292">
    <property type="entry name" value="EF1B"/>
    <property type="match status" value="1"/>
</dbReference>
<evidence type="ECO:0000256" key="1">
    <source>
        <dbReference type="ARBA" id="ARBA00003815"/>
    </source>
</evidence>